<gene>
    <name evidence="1" type="ORF">HHK36_021972</name>
</gene>
<evidence type="ECO:0000313" key="2">
    <source>
        <dbReference type="Proteomes" id="UP000655225"/>
    </source>
</evidence>
<evidence type="ECO:0000313" key="1">
    <source>
        <dbReference type="EMBL" id="KAF8391738.1"/>
    </source>
</evidence>
<sequence length="91" mass="10429">MRGRLFLVALLGNSHPILITTIIYDNTITVGLASKYERDDLKRVVEGNFVLFLSDFDFRFRLFPFLVDCISEVEIGLSFIGRAVMKDLRSL</sequence>
<proteinExistence type="predicted"/>
<accession>A0A835D5Y8</accession>
<comment type="caution">
    <text evidence="1">The sequence shown here is derived from an EMBL/GenBank/DDBJ whole genome shotgun (WGS) entry which is preliminary data.</text>
</comment>
<reference evidence="1 2" key="1">
    <citation type="submission" date="2020-04" db="EMBL/GenBank/DDBJ databases">
        <title>Plant Genome Project.</title>
        <authorList>
            <person name="Zhang R.-G."/>
        </authorList>
    </citation>
    <scope>NUCLEOTIDE SEQUENCE [LARGE SCALE GENOMIC DNA]</scope>
    <source>
        <strain evidence="1">YNK0</strain>
        <tissue evidence="1">Leaf</tissue>
    </source>
</reference>
<organism evidence="1 2">
    <name type="scientific">Tetracentron sinense</name>
    <name type="common">Spur-leaf</name>
    <dbReference type="NCBI Taxonomy" id="13715"/>
    <lineage>
        <taxon>Eukaryota</taxon>
        <taxon>Viridiplantae</taxon>
        <taxon>Streptophyta</taxon>
        <taxon>Embryophyta</taxon>
        <taxon>Tracheophyta</taxon>
        <taxon>Spermatophyta</taxon>
        <taxon>Magnoliopsida</taxon>
        <taxon>Trochodendrales</taxon>
        <taxon>Trochodendraceae</taxon>
        <taxon>Tetracentron</taxon>
    </lineage>
</organism>
<keyword evidence="2" id="KW-1185">Reference proteome</keyword>
<protein>
    <submittedName>
        <fullName evidence="1">Uncharacterized protein</fullName>
    </submittedName>
</protein>
<dbReference type="EMBL" id="JABCRI010000016">
    <property type="protein sequence ID" value="KAF8391738.1"/>
    <property type="molecule type" value="Genomic_DNA"/>
</dbReference>
<dbReference type="AlphaFoldDB" id="A0A835D5Y8"/>
<name>A0A835D5Y8_TETSI</name>
<dbReference type="Proteomes" id="UP000655225">
    <property type="component" value="Unassembled WGS sequence"/>
</dbReference>